<dbReference type="PANTHER" id="PTHR32089">
    <property type="entry name" value="METHYL-ACCEPTING CHEMOTAXIS PROTEIN MCPB"/>
    <property type="match status" value="1"/>
</dbReference>
<dbReference type="SUPFAM" id="SSF55785">
    <property type="entry name" value="PYP-like sensor domain (PAS domain)"/>
    <property type="match status" value="1"/>
</dbReference>
<evidence type="ECO:0000259" key="3">
    <source>
        <dbReference type="PROSITE" id="PS50111"/>
    </source>
</evidence>
<evidence type="ECO:0000256" key="1">
    <source>
        <dbReference type="ARBA" id="ARBA00023224"/>
    </source>
</evidence>
<dbReference type="SMART" id="SM00283">
    <property type="entry name" value="MA"/>
    <property type="match status" value="1"/>
</dbReference>
<dbReference type="Proteomes" id="UP000234329">
    <property type="component" value="Unassembled WGS sequence"/>
</dbReference>
<organism evidence="4 5">
    <name type="scientific">Acidithiobacillus marinus</name>
    <dbReference type="NCBI Taxonomy" id="187490"/>
    <lineage>
        <taxon>Bacteria</taxon>
        <taxon>Pseudomonadati</taxon>
        <taxon>Pseudomonadota</taxon>
        <taxon>Acidithiobacillia</taxon>
        <taxon>Acidithiobacillales</taxon>
        <taxon>Acidithiobacillaceae</taxon>
        <taxon>Acidithiobacillus</taxon>
    </lineage>
</organism>
<dbReference type="InterPro" id="IPR004089">
    <property type="entry name" value="MCPsignal_dom"/>
</dbReference>
<evidence type="ECO:0000313" key="5">
    <source>
        <dbReference type="Proteomes" id="UP000234329"/>
    </source>
</evidence>
<dbReference type="Pfam" id="PF00015">
    <property type="entry name" value="MCPsignal"/>
    <property type="match status" value="1"/>
</dbReference>
<comment type="caution">
    <text evidence="4">The sequence shown here is derived from an EMBL/GenBank/DDBJ whole genome shotgun (WGS) entry which is preliminary data.</text>
</comment>
<gene>
    <name evidence="4" type="ORF">B1757_05370</name>
</gene>
<keyword evidence="5" id="KW-1185">Reference proteome</keyword>
<dbReference type="Pfam" id="PF13682">
    <property type="entry name" value="CZB"/>
    <property type="match status" value="1"/>
</dbReference>
<dbReference type="InParanoid" id="A0A2I1DMZ8"/>
<dbReference type="Gene3D" id="1.20.120.30">
    <property type="entry name" value="Aspartate receptor, ligand-binding domain"/>
    <property type="match status" value="1"/>
</dbReference>
<dbReference type="GO" id="GO:0016020">
    <property type="term" value="C:membrane"/>
    <property type="evidence" value="ECO:0007669"/>
    <property type="project" value="InterPro"/>
</dbReference>
<sequence length="416" mass="46684">MDRSTLEEYAQALLDPLPTLEMLCEADAAMENCIFYMNPSAQKIMDFYHDQLNPLLRGADVRNALNHSIHQFHKDPERIRQIFRDLAKGSIQSHQAELRLGTITFALQFTVLRDTSGTPIAYHASWQDLSAQRRIVEFSNLSSEQATHNAQMLTDTAAETATAMETVNKNLLLLAKSIDDNHQATKSLIGEVSSIRQIAQTIRDIAYQTNLLALNAAIEAARAGEHGRGFAVVADEVRNLSRRVQEATDEVQNNITAVTSTARHIDEAAQKNQAQAQQSGDVAKNLQYEIKKLRTLAASMTLTAARQRHEIVVQRLQNELLGDQHSLRLEDLKDHHSCTLGRWYDGIGAQLLGKDAAFIALAEPHRKFHQSTRELLALHQSGDKERSQQMLQQVLGNRDRIFQQLDALNTTLQESQ</sequence>
<dbReference type="Gene3D" id="3.30.450.20">
    <property type="entry name" value="PAS domain"/>
    <property type="match status" value="1"/>
</dbReference>
<dbReference type="AlphaFoldDB" id="A0A2I1DMZ8"/>
<evidence type="ECO:0000256" key="2">
    <source>
        <dbReference type="PROSITE-ProRule" id="PRU00284"/>
    </source>
</evidence>
<protein>
    <recommendedName>
        <fullName evidence="3">Methyl-accepting transducer domain-containing protein</fullName>
    </recommendedName>
</protein>
<proteinExistence type="predicted"/>
<dbReference type="GO" id="GO:0007165">
    <property type="term" value="P:signal transduction"/>
    <property type="evidence" value="ECO:0007669"/>
    <property type="project" value="UniProtKB-KW"/>
</dbReference>
<accession>A0A2I1DMZ8</accession>
<name>A0A2I1DMZ8_9PROT</name>
<dbReference type="Gene3D" id="6.10.250.3200">
    <property type="match status" value="1"/>
</dbReference>
<dbReference type="PROSITE" id="PS50111">
    <property type="entry name" value="CHEMOTAXIS_TRANSDUC_2"/>
    <property type="match status" value="1"/>
</dbReference>
<reference evidence="4 5" key="1">
    <citation type="submission" date="2017-03" db="EMBL/GenBank/DDBJ databases">
        <title>Draft genime sequence of the acidophilic sulfur-oxidizing bacterium Acidithiobacillus sp. SH, isolated from seawater.</title>
        <authorList>
            <person name="Sharmin S."/>
            <person name="Tokuhisa M."/>
            <person name="Kanao T."/>
            <person name="Kamimura K."/>
        </authorList>
    </citation>
    <scope>NUCLEOTIDE SEQUENCE [LARGE SCALE GENOMIC DNA]</scope>
    <source>
        <strain evidence="4 5">SH</strain>
    </source>
</reference>
<feature type="domain" description="Methyl-accepting transducer" evidence="3">
    <location>
        <begin position="142"/>
        <end position="333"/>
    </location>
</feature>
<dbReference type="SUPFAM" id="SSF58104">
    <property type="entry name" value="Methyl-accepting chemotaxis protein (MCP) signaling domain"/>
    <property type="match status" value="1"/>
</dbReference>
<dbReference type="InterPro" id="IPR025991">
    <property type="entry name" value="Chemoreceptor_zinc-bind_dom"/>
</dbReference>
<evidence type="ECO:0000313" key="4">
    <source>
        <dbReference type="EMBL" id="PKY11219.1"/>
    </source>
</evidence>
<dbReference type="EMBL" id="MXAV01000020">
    <property type="protein sequence ID" value="PKY11219.1"/>
    <property type="molecule type" value="Genomic_DNA"/>
</dbReference>
<dbReference type="InterPro" id="IPR035965">
    <property type="entry name" value="PAS-like_dom_sf"/>
</dbReference>
<keyword evidence="1 2" id="KW-0807">Transducer</keyword>
<dbReference type="PANTHER" id="PTHR32089:SF112">
    <property type="entry name" value="LYSOZYME-LIKE PROTEIN-RELATED"/>
    <property type="match status" value="1"/>
</dbReference>
<dbReference type="OrthoDB" id="2489132at2"/>